<organism evidence="14 15">
    <name type="scientific">Phasianus colchicus</name>
    <name type="common">Common pheasant</name>
    <dbReference type="NCBI Taxonomy" id="9054"/>
    <lineage>
        <taxon>Eukaryota</taxon>
        <taxon>Metazoa</taxon>
        <taxon>Chordata</taxon>
        <taxon>Craniata</taxon>
        <taxon>Vertebrata</taxon>
        <taxon>Euteleostomi</taxon>
        <taxon>Archelosauria</taxon>
        <taxon>Archosauria</taxon>
        <taxon>Dinosauria</taxon>
        <taxon>Saurischia</taxon>
        <taxon>Theropoda</taxon>
        <taxon>Coelurosauria</taxon>
        <taxon>Aves</taxon>
        <taxon>Neognathae</taxon>
        <taxon>Galloanserae</taxon>
        <taxon>Galliformes</taxon>
        <taxon>Phasianidae</taxon>
        <taxon>Phasianinae</taxon>
        <taxon>Phasianus</taxon>
    </lineage>
</organism>
<keyword evidence="15" id="KW-1185">Reference proteome</keyword>
<comment type="similarity">
    <text evidence="2">Belongs to the type I cytokine receptor family. Type 5 subfamily.</text>
</comment>
<evidence type="ECO:0000256" key="1">
    <source>
        <dbReference type="ARBA" id="ARBA00004479"/>
    </source>
</evidence>
<name>A0A669Q614_PHACC</name>
<dbReference type="AlphaFoldDB" id="A0A669Q614"/>
<dbReference type="FunFam" id="2.60.40.10:FF:001547">
    <property type="entry name" value="Cytokine receptor-like factor 2"/>
    <property type="match status" value="1"/>
</dbReference>
<keyword evidence="5" id="KW-1133">Transmembrane helix</keyword>
<keyword evidence="7" id="KW-1015">Disulfide bond</keyword>
<evidence type="ECO:0000313" key="15">
    <source>
        <dbReference type="Proteomes" id="UP000472261"/>
    </source>
</evidence>
<dbReference type="InterPro" id="IPR013783">
    <property type="entry name" value="Ig-like_fold"/>
</dbReference>
<evidence type="ECO:0000256" key="2">
    <source>
        <dbReference type="ARBA" id="ARBA00008159"/>
    </source>
</evidence>
<dbReference type="InterPro" id="IPR036116">
    <property type="entry name" value="FN3_sf"/>
</dbReference>
<evidence type="ECO:0000256" key="6">
    <source>
        <dbReference type="ARBA" id="ARBA00023136"/>
    </source>
</evidence>
<evidence type="ECO:0000256" key="3">
    <source>
        <dbReference type="ARBA" id="ARBA00022692"/>
    </source>
</evidence>
<keyword evidence="6" id="KW-0472">Membrane</keyword>
<keyword evidence="4" id="KW-0732">Signal</keyword>
<reference evidence="14" key="1">
    <citation type="submission" date="2025-08" db="UniProtKB">
        <authorList>
            <consortium name="Ensembl"/>
        </authorList>
    </citation>
    <scope>IDENTIFICATION</scope>
</reference>
<sequence length="331" mass="38483">MQLVNFKSYYNRFYIPVLHFLVLHIDTVLKVKDFFLSFFLSFFFPLINTKQKIRQEERIWKSHYHPNIHLELIMNVLGKKINLKTDIACFFFLFSLVKPNRPENVTFFWKDDTVTVTCNKPEKGVKCLRLELQYKSKYDRGWQSRTSKCCRVGEQGFDPRKCYSFRVRLKRIVPSCNVVDYSSDWEAETFWMNSTLLGNSCAIFMSCLSNTFFSLCRLQKSVMPTIPEPKYIFTDLFNDHSGNFQVNIPFLANKSMNFAVLFSKGTELCSLMTATGPEVMAWICFREGSSWGLGNGSSLEAGEHGTGSPMHCPKLLEFNTYLHSALRNMFL</sequence>
<keyword evidence="9" id="KW-0325">Glycoprotein</keyword>
<comment type="subcellular location">
    <subcellularLocation>
        <location evidence="1">Membrane</location>
        <topology evidence="1">Single-pass type I membrane protein</topology>
    </subcellularLocation>
</comment>
<evidence type="ECO:0000256" key="9">
    <source>
        <dbReference type="ARBA" id="ARBA00023180"/>
    </source>
</evidence>
<dbReference type="Pfam" id="PF21605">
    <property type="entry name" value="CRLF2-like_D2"/>
    <property type="match status" value="1"/>
</dbReference>
<dbReference type="GO" id="GO:0016020">
    <property type="term" value="C:membrane"/>
    <property type="evidence" value="ECO:0007669"/>
    <property type="project" value="UniProtKB-SubCell"/>
</dbReference>
<dbReference type="PANTHER" id="PTHR48485">
    <property type="entry name" value="INTERLEUKIN-12 SUBUNIT BETA-RELATED"/>
    <property type="match status" value="1"/>
</dbReference>
<comment type="function">
    <text evidence="10">Receptor for thymic stromal lymphopoietin (TSLP). Forms a functional complex with TSLP and IL7R which is capable of stimulating cell proliferation through activation of STAT3 and STAT5. Also activates JAK2. Implicated in the development of the hematopoietic system.</text>
</comment>
<evidence type="ECO:0000256" key="7">
    <source>
        <dbReference type="ARBA" id="ARBA00023157"/>
    </source>
</evidence>
<evidence type="ECO:0000256" key="12">
    <source>
        <dbReference type="ARBA" id="ARBA00077227"/>
    </source>
</evidence>
<evidence type="ECO:0000259" key="13">
    <source>
        <dbReference type="Pfam" id="PF21605"/>
    </source>
</evidence>
<dbReference type="Proteomes" id="UP000472261">
    <property type="component" value="Unplaced"/>
</dbReference>
<evidence type="ECO:0000256" key="8">
    <source>
        <dbReference type="ARBA" id="ARBA00023170"/>
    </source>
</evidence>
<dbReference type="PANTHER" id="PTHR48485:SF4">
    <property type="entry name" value="INTERLEUKIN-12 SUBUNIT BETA"/>
    <property type="match status" value="1"/>
</dbReference>
<dbReference type="SUPFAM" id="SSF49265">
    <property type="entry name" value="Fibronectin type III"/>
    <property type="match status" value="1"/>
</dbReference>
<keyword evidence="3" id="KW-0812">Transmembrane</keyword>
<accession>A0A669Q614</accession>
<dbReference type="InterPro" id="IPR048648">
    <property type="entry name" value="CRLF2-like_D2"/>
</dbReference>
<keyword evidence="8" id="KW-0675">Receptor</keyword>
<dbReference type="Gene3D" id="2.60.40.10">
    <property type="entry name" value="Immunoglobulins"/>
    <property type="match status" value="1"/>
</dbReference>
<reference evidence="14" key="2">
    <citation type="submission" date="2025-09" db="UniProtKB">
        <authorList>
            <consortium name="Ensembl"/>
        </authorList>
    </citation>
    <scope>IDENTIFICATION</scope>
</reference>
<proteinExistence type="inferred from homology"/>
<protein>
    <recommendedName>
        <fullName evidence="11">Cytokine receptor-like factor 2</fullName>
    </recommendedName>
    <alternativeName>
        <fullName evidence="12">Thymic stromal lymphopoietin protein receptor</fullName>
    </alternativeName>
</protein>
<evidence type="ECO:0000313" key="14">
    <source>
        <dbReference type="Ensembl" id="ENSPCLP00000009511.1"/>
    </source>
</evidence>
<evidence type="ECO:0000256" key="4">
    <source>
        <dbReference type="ARBA" id="ARBA00022729"/>
    </source>
</evidence>
<feature type="domain" description="Cytokine receptor-like factor 2-like D2" evidence="13">
    <location>
        <begin position="99"/>
        <end position="193"/>
    </location>
</feature>
<dbReference type="Ensembl" id="ENSPCLT00000012814.1">
    <property type="protein sequence ID" value="ENSPCLP00000009511.1"/>
    <property type="gene ID" value="ENSPCLG00000007855.1"/>
</dbReference>
<evidence type="ECO:0000256" key="11">
    <source>
        <dbReference type="ARBA" id="ARBA00068087"/>
    </source>
</evidence>
<evidence type="ECO:0000256" key="10">
    <source>
        <dbReference type="ARBA" id="ARBA00058201"/>
    </source>
</evidence>
<dbReference type="InterPro" id="IPR050676">
    <property type="entry name" value="IL-12"/>
</dbReference>
<evidence type="ECO:0000256" key="5">
    <source>
        <dbReference type="ARBA" id="ARBA00022989"/>
    </source>
</evidence>